<gene>
    <name evidence="2" type="ORF">ACFQ2T_05240</name>
</gene>
<feature type="signal peptide" evidence="1">
    <location>
        <begin position="1"/>
        <end position="24"/>
    </location>
</feature>
<keyword evidence="1" id="KW-0732">Signal</keyword>
<proteinExistence type="predicted"/>
<protein>
    <recommendedName>
        <fullName evidence="4">Lipoprotein SmpA/OmlA domain-containing protein</fullName>
    </recommendedName>
</protein>
<organism evidence="2 3">
    <name type="scientific">Methylophilus flavus</name>
    <dbReference type="NCBI Taxonomy" id="640084"/>
    <lineage>
        <taxon>Bacteria</taxon>
        <taxon>Pseudomonadati</taxon>
        <taxon>Pseudomonadota</taxon>
        <taxon>Betaproteobacteria</taxon>
        <taxon>Nitrosomonadales</taxon>
        <taxon>Methylophilaceae</taxon>
        <taxon>Methylophilus</taxon>
    </lineage>
</organism>
<keyword evidence="3" id="KW-1185">Reference proteome</keyword>
<dbReference type="Proteomes" id="UP001597206">
    <property type="component" value="Unassembled WGS sequence"/>
</dbReference>
<accession>A0ABW3P8Y0</accession>
<comment type="caution">
    <text evidence="2">The sequence shown here is derived from an EMBL/GenBank/DDBJ whole genome shotgun (WGS) entry which is preliminary data.</text>
</comment>
<name>A0ABW3P8Y0_9PROT</name>
<evidence type="ECO:0000256" key="1">
    <source>
        <dbReference type="SAM" id="SignalP"/>
    </source>
</evidence>
<sequence length="138" mass="15279">MRTQSWVYMLATLALVSLSQPAWAGPTTEKLAAEKVPLDEQGFVNAVSKLKRSEIIALLGEPARAEDVKLKDSGRVVASIWHYHNINKDEQGAFYPTTELDIIDDQVSVIVFLNNDGSDNSQGQTYEVQPYEGQPSVQ</sequence>
<dbReference type="RefSeq" id="WP_379031462.1">
    <property type="nucleotide sequence ID" value="NZ_JBHTLN010000001.1"/>
</dbReference>
<evidence type="ECO:0000313" key="2">
    <source>
        <dbReference type="EMBL" id="MFD1121897.1"/>
    </source>
</evidence>
<dbReference type="EMBL" id="JBHTLN010000001">
    <property type="protein sequence ID" value="MFD1121897.1"/>
    <property type="molecule type" value="Genomic_DNA"/>
</dbReference>
<evidence type="ECO:0008006" key="4">
    <source>
        <dbReference type="Google" id="ProtNLM"/>
    </source>
</evidence>
<evidence type="ECO:0000313" key="3">
    <source>
        <dbReference type="Proteomes" id="UP001597206"/>
    </source>
</evidence>
<reference evidence="3" key="1">
    <citation type="journal article" date="2019" name="Int. J. Syst. Evol. Microbiol.">
        <title>The Global Catalogue of Microorganisms (GCM) 10K type strain sequencing project: providing services to taxonomists for standard genome sequencing and annotation.</title>
        <authorList>
            <consortium name="The Broad Institute Genomics Platform"/>
            <consortium name="The Broad Institute Genome Sequencing Center for Infectious Disease"/>
            <person name="Wu L."/>
            <person name="Ma J."/>
        </authorList>
    </citation>
    <scope>NUCLEOTIDE SEQUENCE [LARGE SCALE GENOMIC DNA]</scope>
    <source>
        <strain evidence="3">CCUG 58411</strain>
    </source>
</reference>
<feature type="chain" id="PRO_5045851015" description="Lipoprotein SmpA/OmlA domain-containing protein" evidence="1">
    <location>
        <begin position="25"/>
        <end position="138"/>
    </location>
</feature>